<accession>A0AA86RIP5</accession>
<keyword evidence="4" id="KW-1185">Reference proteome</keyword>
<evidence type="ECO:0000313" key="4">
    <source>
        <dbReference type="Proteomes" id="UP001642409"/>
    </source>
</evidence>
<comment type="caution">
    <text evidence="1">The sequence shown here is derived from an EMBL/GenBank/DDBJ whole genome shotgun (WGS) entry which is preliminary data.</text>
</comment>
<dbReference type="EMBL" id="CAXDID020000023">
    <property type="protein sequence ID" value="CAL5989004.1"/>
    <property type="molecule type" value="Genomic_DNA"/>
</dbReference>
<protein>
    <submittedName>
        <fullName evidence="1">Uncharacterized protein</fullName>
    </submittedName>
</protein>
<dbReference type="EMBL" id="CATOUU010001169">
    <property type="protein sequence ID" value="CAI9975518.1"/>
    <property type="molecule type" value="Genomic_DNA"/>
</dbReference>
<organism evidence="1">
    <name type="scientific">Hexamita inflata</name>
    <dbReference type="NCBI Taxonomy" id="28002"/>
    <lineage>
        <taxon>Eukaryota</taxon>
        <taxon>Metamonada</taxon>
        <taxon>Diplomonadida</taxon>
        <taxon>Hexamitidae</taxon>
        <taxon>Hexamitinae</taxon>
        <taxon>Hexamita</taxon>
    </lineage>
</organism>
<sequence>METPESGDLMDFYFPAKSLPKSVESINQVAVMVKSIDEINLQESSGMIYIRNGQALTTQEIFEARHATFGENRADLWVLLARFCNERAAVQRPQFLPHWLHDYVKYENPLELPLEFTSNVNCVVPLETLRIILGVYSDRILKTRNKY</sequence>
<evidence type="ECO:0000313" key="1">
    <source>
        <dbReference type="EMBL" id="CAI9975518.1"/>
    </source>
</evidence>
<dbReference type="EMBL" id="CAXDID020000020">
    <property type="protein sequence ID" value="CAL5986720.1"/>
    <property type="molecule type" value="Genomic_DNA"/>
</dbReference>
<reference evidence="1" key="1">
    <citation type="submission" date="2023-06" db="EMBL/GenBank/DDBJ databases">
        <authorList>
            <person name="Kurt Z."/>
        </authorList>
    </citation>
    <scope>NUCLEOTIDE SEQUENCE</scope>
</reference>
<proteinExistence type="predicted"/>
<name>A0AA86RIP5_9EUKA</name>
<dbReference type="AlphaFoldDB" id="A0AA86RIP5"/>
<evidence type="ECO:0000313" key="2">
    <source>
        <dbReference type="EMBL" id="CAL5986720.1"/>
    </source>
</evidence>
<dbReference type="Proteomes" id="UP001642409">
    <property type="component" value="Unassembled WGS sequence"/>
</dbReference>
<reference evidence="2 4" key="2">
    <citation type="submission" date="2024-07" db="EMBL/GenBank/DDBJ databases">
        <authorList>
            <person name="Akdeniz Z."/>
        </authorList>
    </citation>
    <scope>NUCLEOTIDE SEQUENCE [LARGE SCALE GENOMIC DNA]</scope>
</reference>
<evidence type="ECO:0000313" key="3">
    <source>
        <dbReference type="EMBL" id="CAL5989004.1"/>
    </source>
</evidence>
<gene>
    <name evidence="3" type="ORF">HINF_LOCUS10649</name>
    <name evidence="1" type="ORF">HINF_LOCUS63163</name>
    <name evidence="2" type="ORF">HINF_LOCUS9548</name>
</gene>